<protein>
    <submittedName>
        <fullName evidence="10">Uncharacterized protein</fullName>
    </submittedName>
</protein>
<dbReference type="InterPro" id="IPR002653">
    <property type="entry name" value="Znf_A20"/>
</dbReference>
<dbReference type="PANTHER" id="PTHR10634">
    <property type="entry name" value="AN1-TYPE ZINC FINGER PROTEIN"/>
    <property type="match status" value="1"/>
</dbReference>
<comment type="function">
    <text evidence="1">May be involved in environmental stress response.</text>
</comment>
<dbReference type="PROSITE" id="PS51039">
    <property type="entry name" value="ZF_AN1"/>
    <property type="match status" value="1"/>
</dbReference>
<dbReference type="Pfam" id="PF01754">
    <property type="entry name" value="zf-A20"/>
    <property type="match status" value="1"/>
</dbReference>
<proteinExistence type="predicted"/>
<evidence type="ECO:0000259" key="9">
    <source>
        <dbReference type="PROSITE" id="PS51039"/>
    </source>
</evidence>
<evidence type="ECO:0000256" key="1">
    <source>
        <dbReference type="ARBA" id="ARBA00003732"/>
    </source>
</evidence>
<dbReference type="InterPro" id="IPR035896">
    <property type="entry name" value="AN1-like_Znf"/>
</dbReference>
<accession>A0A8J5KD35</accession>
<dbReference type="SMART" id="SM00259">
    <property type="entry name" value="ZnF_A20"/>
    <property type="match status" value="1"/>
</dbReference>
<dbReference type="PANTHER" id="PTHR10634:SF149">
    <property type="entry name" value="AN1-TYPE DOMAIN-CONTAINING PROTEIN-RELATED"/>
    <property type="match status" value="1"/>
</dbReference>
<dbReference type="SMART" id="SM00154">
    <property type="entry name" value="ZnF_AN1"/>
    <property type="match status" value="1"/>
</dbReference>
<evidence type="ECO:0000313" key="11">
    <source>
        <dbReference type="Proteomes" id="UP000734854"/>
    </source>
</evidence>
<comment type="caution">
    <text evidence="10">The sequence shown here is derived from an EMBL/GenBank/DDBJ whole genome shotgun (WGS) entry which is preliminary data.</text>
</comment>
<dbReference type="Pfam" id="PF01428">
    <property type="entry name" value="zf-AN1"/>
    <property type="match status" value="1"/>
</dbReference>
<evidence type="ECO:0000256" key="7">
    <source>
        <dbReference type="SAM" id="Phobius"/>
    </source>
</evidence>
<evidence type="ECO:0000259" key="8">
    <source>
        <dbReference type="PROSITE" id="PS51036"/>
    </source>
</evidence>
<keyword evidence="3 6" id="KW-0863">Zinc-finger</keyword>
<dbReference type="FunFam" id="4.10.1110.10:FF:000001">
    <property type="entry name" value="Zinc finger AN1-type containing 6"/>
    <property type="match status" value="1"/>
</dbReference>
<evidence type="ECO:0000256" key="5">
    <source>
        <dbReference type="ARBA" id="ARBA00023016"/>
    </source>
</evidence>
<keyword evidence="7" id="KW-0812">Transmembrane</keyword>
<organism evidence="10 11">
    <name type="scientific">Zingiber officinale</name>
    <name type="common">Ginger</name>
    <name type="synonym">Amomum zingiber</name>
    <dbReference type="NCBI Taxonomy" id="94328"/>
    <lineage>
        <taxon>Eukaryota</taxon>
        <taxon>Viridiplantae</taxon>
        <taxon>Streptophyta</taxon>
        <taxon>Embryophyta</taxon>
        <taxon>Tracheophyta</taxon>
        <taxon>Spermatophyta</taxon>
        <taxon>Magnoliopsida</taxon>
        <taxon>Liliopsida</taxon>
        <taxon>Zingiberales</taxon>
        <taxon>Zingiberaceae</taxon>
        <taxon>Zingiber</taxon>
    </lineage>
</organism>
<keyword evidence="5" id="KW-0346">Stress response</keyword>
<feature type="domain" description="A20-type" evidence="8">
    <location>
        <begin position="94"/>
        <end position="128"/>
    </location>
</feature>
<evidence type="ECO:0000313" key="10">
    <source>
        <dbReference type="EMBL" id="KAG6476103.1"/>
    </source>
</evidence>
<dbReference type="InterPro" id="IPR050652">
    <property type="entry name" value="AN1_A20_ZnFinger"/>
</dbReference>
<dbReference type="Gene3D" id="4.10.1110.10">
    <property type="entry name" value="AN1-like Zinc finger"/>
    <property type="match status" value="1"/>
</dbReference>
<keyword evidence="7" id="KW-0472">Membrane</keyword>
<name>A0A8J5KD35_ZINOF</name>
<keyword evidence="2" id="KW-0479">Metal-binding</keyword>
<gene>
    <name evidence="10" type="ORF">ZIOFF_065339</name>
</gene>
<keyword evidence="4" id="KW-0862">Zinc</keyword>
<keyword evidence="11" id="KW-1185">Reference proteome</keyword>
<dbReference type="GO" id="GO:0003677">
    <property type="term" value="F:DNA binding"/>
    <property type="evidence" value="ECO:0007669"/>
    <property type="project" value="InterPro"/>
</dbReference>
<dbReference type="SUPFAM" id="SSF57716">
    <property type="entry name" value="Glucocorticoid receptor-like (DNA-binding domain)"/>
    <property type="match status" value="1"/>
</dbReference>
<evidence type="ECO:0000256" key="2">
    <source>
        <dbReference type="ARBA" id="ARBA00022723"/>
    </source>
</evidence>
<feature type="domain" description="AN1-type" evidence="9">
    <location>
        <begin position="178"/>
        <end position="224"/>
    </location>
</feature>
<dbReference type="PROSITE" id="PS51036">
    <property type="entry name" value="ZF_A20"/>
    <property type="match status" value="1"/>
</dbReference>
<sequence length="243" mass="27488">MCYKNPNATPNPANRVSSFLSSAVDLVEAIASLIICGFRVRFDWLSFWGIGIWFLFFVLWSDLVRLPKTLHDLRDLMAQESWKKDIERTECETPEVPILCANKCGFFGNAMTNNLCSKCYKVFALKHKPMVSPATTEVEKAIAIPSSLQIKHVEGSSELDGPNEVKAVDDQPEAACKKQLANRCAQCQKRVRLTGFKCRCGGTFCSSHRYYETHKCSFDYKTAGRERLAKENIVVKAEKLEKM</sequence>
<dbReference type="InterPro" id="IPR000058">
    <property type="entry name" value="Znf_AN1"/>
</dbReference>
<dbReference type="AlphaFoldDB" id="A0A8J5KD35"/>
<evidence type="ECO:0000256" key="3">
    <source>
        <dbReference type="ARBA" id="ARBA00022771"/>
    </source>
</evidence>
<dbReference type="EMBL" id="JACMSC010000018">
    <property type="protein sequence ID" value="KAG6476103.1"/>
    <property type="molecule type" value="Genomic_DNA"/>
</dbReference>
<dbReference type="GO" id="GO:0008270">
    <property type="term" value="F:zinc ion binding"/>
    <property type="evidence" value="ECO:0007669"/>
    <property type="project" value="UniProtKB-KW"/>
</dbReference>
<evidence type="ECO:0000256" key="6">
    <source>
        <dbReference type="PROSITE-ProRule" id="PRU00449"/>
    </source>
</evidence>
<feature type="transmembrane region" description="Helical" evidence="7">
    <location>
        <begin position="20"/>
        <end position="40"/>
    </location>
</feature>
<dbReference type="Gene3D" id="1.20.5.4770">
    <property type="match status" value="1"/>
</dbReference>
<dbReference type="SUPFAM" id="SSF118310">
    <property type="entry name" value="AN1-like Zinc finger"/>
    <property type="match status" value="1"/>
</dbReference>
<evidence type="ECO:0000256" key="4">
    <source>
        <dbReference type="ARBA" id="ARBA00022833"/>
    </source>
</evidence>
<keyword evidence="7" id="KW-1133">Transmembrane helix</keyword>
<reference evidence="10 11" key="1">
    <citation type="submission" date="2020-08" db="EMBL/GenBank/DDBJ databases">
        <title>Plant Genome Project.</title>
        <authorList>
            <person name="Zhang R.-G."/>
        </authorList>
    </citation>
    <scope>NUCLEOTIDE SEQUENCE [LARGE SCALE GENOMIC DNA]</scope>
    <source>
        <tissue evidence="10">Rhizome</tissue>
    </source>
</reference>
<feature type="transmembrane region" description="Helical" evidence="7">
    <location>
        <begin position="46"/>
        <end position="64"/>
    </location>
</feature>
<dbReference type="Proteomes" id="UP000734854">
    <property type="component" value="Unassembled WGS sequence"/>
</dbReference>